<accession>A0ABS8UHL1</accession>
<proteinExistence type="predicted"/>
<keyword evidence="1" id="KW-0472">Membrane</keyword>
<evidence type="ECO:0000256" key="1">
    <source>
        <dbReference type="SAM" id="Phobius"/>
    </source>
</evidence>
<dbReference type="EMBL" id="JAJQKU010000011">
    <property type="protein sequence ID" value="MCD9098970.1"/>
    <property type="molecule type" value="Genomic_DNA"/>
</dbReference>
<gene>
    <name evidence="2" type="ORF">LTT95_18750</name>
</gene>
<name>A0ABS8UHL1_9GAMM</name>
<protein>
    <recommendedName>
        <fullName evidence="4">Holin</fullName>
    </recommendedName>
</protein>
<organism evidence="2 3">
    <name type="scientific">Luteimonas fraxinea</name>
    <dbReference type="NCBI Taxonomy" id="2901869"/>
    <lineage>
        <taxon>Bacteria</taxon>
        <taxon>Pseudomonadati</taxon>
        <taxon>Pseudomonadota</taxon>
        <taxon>Gammaproteobacteria</taxon>
        <taxon>Lysobacterales</taxon>
        <taxon>Lysobacteraceae</taxon>
        <taxon>Luteimonas</taxon>
    </lineage>
</organism>
<evidence type="ECO:0000313" key="2">
    <source>
        <dbReference type="EMBL" id="MCD9098970.1"/>
    </source>
</evidence>
<dbReference type="RefSeq" id="WP_232138413.1">
    <property type="nucleotide sequence ID" value="NZ_CP089507.1"/>
</dbReference>
<evidence type="ECO:0008006" key="4">
    <source>
        <dbReference type="Google" id="ProtNLM"/>
    </source>
</evidence>
<feature type="transmembrane region" description="Helical" evidence="1">
    <location>
        <begin position="65"/>
        <end position="87"/>
    </location>
</feature>
<feature type="transmembrane region" description="Helical" evidence="1">
    <location>
        <begin position="99"/>
        <end position="117"/>
    </location>
</feature>
<reference evidence="2" key="2">
    <citation type="journal article" date="2022" name="Syst. Appl. Microbiol.">
        <title>Physiological and genomic characterisation of Luteimonas fraxinea sp. nov., a bacterial species associated with trees tolerant to ash dieback.</title>
        <authorList>
            <person name="Ulrich K."/>
            <person name="Becker R."/>
            <person name="Behrendt U."/>
            <person name="Kube M."/>
            <person name="Schneck V."/>
            <person name="Ulrich A."/>
        </authorList>
    </citation>
    <scope>NUCLEOTIDE SEQUENCE</scope>
    <source>
        <strain evidence="2">A1P009</strain>
    </source>
</reference>
<comment type="caution">
    <text evidence="2">The sequence shown here is derived from an EMBL/GenBank/DDBJ whole genome shotgun (WGS) entry which is preliminary data.</text>
</comment>
<reference evidence="2" key="1">
    <citation type="submission" date="2021-12" db="EMBL/GenBank/DDBJ databases">
        <authorList>
            <person name="Ulrich A."/>
        </authorList>
    </citation>
    <scope>NUCLEOTIDE SEQUENCE</scope>
    <source>
        <strain evidence="2">A1P009</strain>
    </source>
</reference>
<dbReference type="Proteomes" id="UP001430360">
    <property type="component" value="Unassembled WGS sequence"/>
</dbReference>
<evidence type="ECO:0000313" key="3">
    <source>
        <dbReference type="Proteomes" id="UP001430360"/>
    </source>
</evidence>
<keyword evidence="3" id="KW-1185">Reference proteome</keyword>
<sequence length="126" mass="13706">MNWKRIATYAALLFVAQFLLGLCEGYYLPADWNTALASSLASLVVCSRIFAHLSAKQTSRPFVHAWAALMLQVVAAVVVSQVFRVILEPVEHPFAVLEWLVLICALLIGTAAGTLFGRSAGTQDDL</sequence>
<keyword evidence="1" id="KW-1133">Transmembrane helix</keyword>
<keyword evidence="1" id="KW-0812">Transmembrane</keyword>